<feature type="chain" id="PRO_5037173493" description="DUF928 domain-containing protein" evidence="1">
    <location>
        <begin position="32"/>
        <end position="235"/>
    </location>
</feature>
<name>A0A928VKQ4_9CYAN</name>
<accession>A0A928VKQ4</accession>
<gene>
    <name evidence="2" type="ORF">IQ266_01310</name>
</gene>
<evidence type="ECO:0000313" key="3">
    <source>
        <dbReference type="Proteomes" id="UP000625316"/>
    </source>
</evidence>
<feature type="signal peptide" evidence="1">
    <location>
        <begin position="1"/>
        <end position="31"/>
    </location>
</feature>
<reference evidence="2" key="1">
    <citation type="submission" date="2020-10" db="EMBL/GenBank/DDBJ databases">
        <authorList>
            <person name="Castelo-Branco R."/>
            <person name="Eusebio N."/>
            <person name="Adriana R."/>
            <person name="Vieira A."/>
            <person name="Brugerolle De Fraissinette N."/>
            <person name="Rezende De Castro R."/>
            <person name="Schneider M.P."/>
            <person name="Vasconcelos V."/>
            <person name="Leao P.N."/>
        </authorList>
    </citation>
    <scope>NUCLEOTIDE SEQUENCE</scope>
    <source>
        <strain evidence="2">LEGE 11480</strain>
    </source>
</reference>
<keyword evidence="3" id="KW-1185">Reference proteome</keyword>
<sequence>MKRDHSTWLTRSVLITSLGLSLTGLPTVATAHPPQRQSFQISRGLSWGDIMKIFGPKRRSGGSRSGNACIISMNPSPLPSVRNRVASLYPTLIWRGNASAIGLRRLGETRPFWRRTMPAQTKRWKLVQASMIQRTRYNGIPLMPGGSYEWVMYRGPLDIAAATFSVLPSEERAAINQQLKALPGKDEATLKQRAEIYQQAGLGADGLTELFKAENPSPDLKQELADLPDRLCKTE</sequence>
<comment type="caution">
    <text evidence="2">The sequence shown here is derived from an EMBL/GenBank/DDBJ whole genome shotgun (WGS) entry which is preliminary data.</text>
</comment>
<evidence type="ECO:0000313" key="2">
    <source>
        <dbReference type="EMBL" id="MBE9028391.1"/>
    </source>
</evidence>
<dbReference type="AlphaFoldDB" id="A0A928VKQ4"/>
<organism evidence="2 3">
    <name type="scientific">Romeriopsis navalis LEGE 11480</name>
    <dbReference type="NCBI Taxonomy" id="2777977"/>
    <lineage>
        <taxon>Bacteria</taxon>
        <taxon>Bacillati</taxon>
        <taxon>Cyanobacteriota</taxon>
        <taxon>Cyanophyceae</taxon>
        <taxon>Leptolyngbyales</taxon>
        <taxon>Leptolyngbyaceae</taxon>
        <taxon>Romeriopsis</taxon>
        <taxon>Romeriopsis navalis</taxon>
    </lineage>
</organism>
<protein>
    <recommendedName>
        <fullName evidence="4">DUF928 domain-containing protein</fullName>
    </recommendedName>
</protein>
<dbReference type="Proteomes" id="UP000625316">
    <property type="component" value="Unassembled WGS sequence"/>
</dbReference>
<evidence type="ECO:0000256" key="1">
    <source>
        <dbReference type="SAM" id="SignalP"/>
    </source>
</evidence>
<evidence type="ECO:0008006" key="4">
    <source>
        <dbReference type="Google" id="ProtNLM"/>
    </source>
</evidence>
<proteinExistence type="predicted"/>
<dbReference type="RefSeq" id="WP_264323213.1">
    <property type="nucleotide sequence ID" value="NZ_JADEXQ010000003.1"/>
</dbReference>
<keyword evidence="1" id="KW-0732">Signal</keyword>
<dbReference type="EMBL" id="JADEXQ010000003">
    <property type="protein sequence ID" value="MBE9028391.1"/>
    <property type="molecule type" value="Genomic_DNA"/>
</dbReference>